<dbReference type="EMBL" id="JARKIF010000003">
    <property type="protein sequence ID" value="KAJ7644522.1"/>
    <property type="molecule type" value="Genomic_DNA"/>
</dbReference>
<name>A0AAD7FV43_9AGAR</name>
<keyword evidence="3" id="KW-1185">Reference proteome</keyword>
<feature type="coiled-coil region" evidence="1">
    <location>
        <begin position="11"/>
        <end position="38"/>
    </location>
</feature>
<dbReference type="Gene3D" id="3.80.10.10">
    <property type="entry name" value="Ribonuclease Inhibitor"/>
    <property type="match status" value="1"/>
</dbReference>
<organism evidence="2 3">
    <name type="scientific">Roridomyces roridus</name>
    <dbReference type="NCBI Taxonomy" id="1738132"/>
    <lineage>
        <taxon>Eukaryota</taxon>
        <taxon>Fungi</taxon>
        <taxon>Dikarya</taxon>
        <taxon>Basidiomycota</taxon>
        <taxon>Agaricomycotina</taxon>
        <taxon>Agaricomycetes</taxon>
        <taxon>Agaricomycetidae</taxon>
        <taxon>Agaricales</taxon>
        <taxon>Marasmiineae</taxon>
        <taxon>Mycenaceae</taxon>
        <taxon>Roridomyces</taxon>
    </lineage>
</organism>
<evidence type="ECO:0008006" key="4">
    <source>
        <dbReference type="Google" id="ProtNLM"/>
    </source>
</evidence>
<reference evidence="2" key="1">
    <citation type="submission" date="2023-03" db="EMBL/GenBank/DDBJ databases">
        <title>Massive genome expansion in bonnet fungi (Mycena s.s.) driven by repeated elements and novel gene families across ecological guilds.</title>
        <authorList>
            <consortium name="Lawrence Berkeley National Laboratory"/>
            <person name="Harder C.B."/>
            <person name="Miyauchi S."/>
            <person name="Viragh M."/>
            <person name="Kuo A."/>
            <person name="Thoen E."/>
            <person name="Andreopoulos B."/>
            <person name="Lu D."/>
            <person name="Skrede I."/>
            <person name="Drula E."/>
            <person name="Henrissat B."/>
            <person name="Morin E."/>
            <person name="Kohler A."/>
            <person name="Barry K."/>
            <person name="LaButti K."/>
            <person name="Morin E."/>
            <person name="Salamov A."/>
            <person name="Lipzen A."/>
            <person name="Mereny Z."/>
            <person name="Hegedus B."/>
            <person name="Baldrian P."/>
            <person name="Stursova M."/>
            <person name="Weitz H."/>
            <person name="Taylor A."/>
            <person name="Grigoriev I.V."/>
            <person name="Nagy L.G."/>
            <person name="Martin F."/>
            <person name="Kauserud H."/>
        </authorList>
    </citation>
    <scope>NUCLEOTIDE SEQUENCE</scope>
    <source>
        <strain evidence="2">9284</strain>
    </source>
</reference>
<evidence type="ECO:0000256" key="1">
    <source>
        <dbReference type="SAM" id="Coils"/>
    </source>
</evidence>
<evidence type="ECO:0000313" key="3">
    <source>
        <dbReference type="Proteomes" id="UP001221142"/>
    </source>
</evidence>
<proteinExistence type="predicted"/>
<accession>A0AAD7FV43</accession>
<gene>
    <name evidence="2" type="ORF">FB45DRAFT_898113</name>
</gene>
<sequence>MSQGPRLRARLAGIARQIGALEAQIAVLRDEQEKVEEGLKTLVYPILTLPNQVTSEIFIQYVDVGAKFMENPMTLTRVCWSWRKVAVCTPRLWIYFQRHSVKLLPLWLSRSGSLPFSLEMLSFGMKHRRHGELYRIISKYSSRCEMLDLILDHPPPSSELSRSFPRLKSFRFSAFCNKTTTIPVLHHAPSLRHVRLSGLSFENWQTALPWAQLTKLVINADLDVCREVVRCTSSLEDLEISADDTGSLLPSTPVFLPRLQRLSLPASPSTMYGEGYCGFEILRHLVLPGLQDLSIWLGETDEDELDVVEALFERSQCYPRRLFLTVMHADDELINQFFGGAPLDFIQELTLCGPFSVEDGLNDLLALLSTKRQIILPSLEHLVIDECDIAVDVTLLVSMLASRTRTRPQGVKKLESFRMFFCEEGNAPVGAHPHRIPDESTINNALQQLRRLASEGLEIDMRGPKWFSRNIDSAMIREIDQCIGPRSSNKWT</sequence>
<keyword evidence="1" id="KW-0175">Coiled coil</keyword>
<dbReference type="Proteomes" id="UP001221142">
    <property type="component" value="Unassembled WGS sequence"/>
</dbReference>
<dbReference type="AlphaFoldDB" id="A0AAD7FV43"/>
<dbReference type="InterPro" id="IPR032675">
    <property type="entry name" value="LRR_dom_sf"/>
</dbReference>
<protein>
    <recommendedName>
        <fullName evidence="4">F-box domain-containing protein</fullName>
    </recommendedName>
</protein>
<dbReference type="SUPFAM" id="SSF52047">
    <property type="entry name" value="RNI-like"/>
    <property type="match status" value="1"/>
</dbReference>
<comment type="caution">
    <text evidence="2">The sequence shown here is derived from an EMBL/GenBank/DDBJ whole genome shotgun (WGS) entry which is preliminary data.</text>
</comment>
<evidence type="ECO:0000313" key="2">
    <source>
        <dbReference type="EMBL" id="KAJ7644522.1"/>
    </source>
</evidence>